<comment type="caution">
    <text evidence="1">The sequence shown here is derived from an EMBL/GenBank/DDBJ whole genome shotgun (WGS) entry which is preliminary data.</text>
</comment>
<name>A0A9W6GRU0_9HYPH</name>
<reference evidence="1" key="1">
    <citation type="journal article" date="2023" name="Int. J. Syst. Evol. Microbiol.">
        <title>Methylocystis iwaonis sp. nov., a type II methane-oxidizing bacterium from surface soil of a rice paddy field in Japan, and emended description of the genus Methylocystis (ex Whittenbury et al. 1970) Bowman et al. 1993.</title>
        <authorList>
            <person name="Kaise H."/>
            <person name="Sawadogo J.B."/>
            <person name="Alam M.S."/>
            <person name="Ueno C."/>
            <person name="Dianou D."/>
            <person name="Shinjo R."/>
            <person name="Asakawa S."/>
        </authorList>
    </citation>
    <scope>NUCLEOTIDE SEQUENCE</scope>
    <source>
        <strain evidence="1">LMG27198</strain>
    </source>
</reference>
<keyword evidence="2" id="KW-1185">Reference proteome</keyword>
<protein>
    <recommendedName>
        <fullName evidence="3">Type II toxin-antitoxin system RelE/ParE family toxin</fullName>
    </recommendedName>
</protein>
<dbReference type="EMBL" id="BSEC01000001">
    <property type="protein sequence ID" value="GLI91750.1"/>
    <property type="molecule type" value="Genomic_DNA"/>
</dbReference>
<dbReference type="RefSeq" id="WP_281800549.1">
    <property type="nucleotide sequence ID" value="NZ_BSEC01000001.1"/>
</dbReference>
<evidence type="ECO:0008006" key="3">
    <source>
        <dbReference type="Google" id="ProtNLM"/>
    </source>
</evidence>
<evidence type="ECO:0000313" key="2">
    <source>
        <dbReference type="Proteomes" id="UP001144323"/>
    </source>
</evidence>
<accession>A0A9W6GRU0</accession>
<dbReference type="Pfam" id="PF05973">
    <property type="entry name" value="Gp49"/>
    <property type="match status" value="1"/>
</dbReference>
<dbReference type="InterPro" id="IPR009241">
    <property type="entry name" value="HigB-like"/>
</dbReference>
<organism evidence="1 2">
    <name type="scientific">Methylocystis echinoides</name>
    <dbReference type="NCBI Taxonomy" id="29468"/>
    <lineage>
        <taxon>Bacteria</taxon>
        <taxon>Pseudomonadati</taxon>
        <taxon>Pseudomonadota</taxon>
        <taxon>Alphaproteobacteria</taxon>
        <taxon>Hyphomicrobiales</taxon>
        <taxon>Methylocystaceae</taxon>
        <taxon>Methylocystis</taxon>
    </lineage>
</organism>
<dbReference type="AlphaFoldDB" id="A0A9W6GRU0"/>
<dbReference type="Proteomes" id="UP001144323">
    <property type="component" value="Unassembled WGS sequence"/>
</dbReference>
<sequence length="112" mass="12890">MTPIPLRFWRSTAGREPVRDWLNELALDDRRVVGRDMMKVQFGWPIGLPLCRALSGGLWEVRSSLPSKREARVLFGFFGGELIALHAFFKKTQRTPPEELALARQRLREVEG</sequence>
<evidence type="ECO:0000313" key="1">
    <source>
        <dbReference type="EMBL" id="GLI91750.1"/>
    </source>
</evidence>
<proteinExistence type="predicted"/>
<gene>
    <name evidence="1" type="ORF">LMG27198_07420</name>
</gene>